<comment type="caution">
    <text evidence="2">The sequence shown here is derived from an EMBL/GenBank/DDBJ whole genome shotgun (WGS) entry which is preliminary data.</text>
</comment>
<dbReference type="Proteomes" id="UP001153069">
    <property type="component" value="Unassembled WGS sequence"/>
</dbReference>
<evidence type="ECO:0000313" key="3">
    <source>
        <dbReference type="Proteomes" id="UP001153069"/>
    </source>
</evidence>
<dbReference type="AlphaFoldDB" id="A0A9N8DT25"/>
<protein>
    <submittedName>
        <fullName evidence="2">Uncharacterized protein</fullName>
    </submittedName>
</protein>
<dbReference type="EMBL" id="CAICTM010000350">
    <property type="protein sequence ID" value="CAB9508532.1"/>
    <property type="molecule type" value="Genomic_DNA"/>
</dbReference>
<evidence type="ECO:0000256" key="1">
    <source>
        <dbReference type="SAM" id="MobiDB-lite"/>
    </source>
</evidence>
<reference evidence="2" key="1">
    <citation type="submission" date="2020-06" db="EMBL/GenBank/DDBJ databases">
        <authorList>
            <consortium name="Plant Systems Biology data submission"/>
        </authorList>
    </citation>
    <scope>NUCLEOTIDE SEQUENCE</scope>
    <source>
        <strain evidence="2">D6</strain>
    </source>
</reference>
<gene>
    <name evidence="2" type="ORF">SEMRO_351_G123870.1</name>
</gene>
<sequence>MTSSSPPSMQFSDQTQPFEDDASWGSVDAIEDLLADDLMISFDKDLIKDSCGIDDDDSIQGLLEQRPNLTHEDPVTTSIFSPDKQIPTIAATVSHGSSFDNEEEPAVLMEDDIQTLLKSDIMDDNITTFRPKQTKTPALIEEPRATEYPVGAAAQPPLPVEDSIHRILLYLHYNEHDRTLVHHAQTIVQTCIAKHQKRTKNPRSSLKDLSGKIFEGWVNLFGGPRFHAYYRNAMAFTTPSHDYHSSPVHEMYGRYAPTQHGPHSLELAIAYGMHLARFPRASGQHVADQLREGMKAFNSMSEDERRMFWDYMMNQNQQSTSV</sequence>
<keyword evidence="3" id="KW-1185">Reference proteome</keyword>
<feature type="compositionally biased region" description="Polar residues" evidence="1">
    <location>
        <begin position="1"/>
        <end position="17"/>
    </location>
</feature>
<evidence type="ECO:0000313" key="2">
    <source>
        <dbReference type="EMBL" id="CAB9508532.1"/>
    </source>
</evidence>
<accession>A0A9N8DT25</accession>
<proteinExistence type="predicted"/>
<feature type="region of interest" description="Disordered" evidence="1">
    <location>
        <begin position="1"/>
        <end position="23"/>
    </location>
</feature>
<organism evidence="2 3">
    <name type="scientific">Seminavis robusta</name>
    <dbReference type="NCBI Taxonomy" id="568900"/>
    <lineage>
        <taxon>Eukaryota</taxon>
        <taxon>Sar</taxon>
        <taxon>Stramenopiles</taxon>
        <taxon>Ochrophyta</taxon>
        <taxon>Bacillariophyta</taxon>
        <taxon>Bacillariophyceae</taxon>
        <taxon>Bacillariophycidae</taxon>
        <taxon>Naviculales</taxon>
        <taxon>Naviculaceae</taxon>
        <taxon>Seminavis</taxon>
    </lineage>
</organism>
<name>A0A9N8DT25_9STRA</name>